<dbReference type="SUPFAM" id="SSF161098">
    <property type="entry name" value="MetI-like"/>
    <property type="match status" value="1"/>
</dbReference>
<evidence type="ECO:0000256" key="2">
    <source>
        <dbReference type="ARBA" id="ARBA00022692"/>
    </source>
</evidence>
<proteinExistence type="predicted"/>
<dbReference type="InterPro" id="IPR035906">
    <property type="entry name" value="MetI-like_sf"/>
</dbReference>
<comment type="subcellular location">
    <subcellularLocation>
        <location evidence="1">Membrane</location>
        <topology evidence="1">Multi-pass membrane protein</topology>
    </subcellularLocation>
</comment>
<gene>
    <name evidence="6" type="ORF">ABHF33_01025</name>
</gene>
<evidence type="ECO:0000256" key="3">
    <source>
        <dbReference type="ARBA" id="ARBA00022989"/>
    </source>
</evidence>
<evidence type="ECO:0000256" key="5">
    <source>
        <dbReference type="SAM" id="Phobius"/>
    </source>
</evidence>
<accession>A0AAU7FA18</accession>
<keyword evidence="3 5" id="KW-1133">Transmembrane helix</keyword>
<feature type="transmembrane region" description="Helical" evidence="5">
    <location>
        <begin position="67"/>
        <end position="90"/>
    </location>
</feature>
<dbReference type="EMBL" id="CP157355">
    <property type="protein sequence ID" value="XBM00897.1"/>
    <property type="molecule type" value="Genomic_DNA"/>
</dbReference>
<evidence type="ECO:0000256" key="1">
    <source>
        <dbReference type="ARBA" id="ARBA00004141"/>
    </source>
</evidence>
<dbReference type="GO" id="GO:0016020">
    <property type="term" value="C:membrane"/>
    <property type="evidence" value="ECO:0007669"/>
    <property type="project" value="UniProtKB-SubCell"/>
</dbReference>
<dbReference type="Gene3D" id="1.10.3720.10">
    <property type="entry name" value="MetI-like"/>
    <property type="match status" value="1"/>
</dbReference>
<evidence type="ECO:0000313" key="6">
    <source>
        <dbReference type="EMBL" id="XBM00897.1"/>
    </source>
</evidence>
<evidence type="ECO:0008006" key="7">
    <source>
        <dbReference type="Google" id="ProtNLM"/>
    </source>
</evidence>
<organism evidence="6">
    <name type="scientific">Chitinibacter mangrovi</name>
    <dbReference type="NCBI Taxonomy" id="3153927"/>
    <lineage>
        <taxon>Bacteria</taxon>
        <taxon>Pseudomonadati</taxon>
        <taxon>Pseudomonadota</taxon>
        <taxon>Betaproteobacteria</taxon>
        <taxon>Neisseriales</taxon>
        <taxon>Chitinibacteraceae</taxon>
        <taxon>Chitinibacter</taxon>
    </lineage>
</organism>
<sequence length="111" mass="12322">MPHWLGSNWLGSEHLVFFAQGLCITLLLSLAVIVTGTALGLVLGIARFQSRNRILLLVHSSIRNVPLLVQVLFWYFAVGSLLPEAAMVWLTTRTACGNGNNRMWAGRRLSF</sequence>
<feature type="transmembrane region" description="Helical" evidence="5">
    <location>
        <begin position="15"/>
        <end position="46"/>
    </location>
</feature>
<protein>
    <recommendedName>
        <fullName evidence="7">ABC transmembrane type-1 domain-containing protein</fullName>
    </recommendedName>
</protein>
<keyword evidence="4 5" id="KW-0472">Membrane</keyword>
<reference evidence="6" key="1">
    <citation type="submission" date="2024-05" db="EMBL/GenBank/DDBJ databases">
        <authorList>
            <person name="Yang L."/>
            <person name="Pan L."/>
        </authorList>
    </citation>
    <scope>NUCLEOTIDE SEQUENCE</scope>
    <source>
        <strain evidence="6">FCG-7</strain>
    </source>
</reference>
<keyword evidence="2 5" id="KW-0812">Transmembrane</keyword>
<name>A0AAU7FA18_9NEIS</name>
<dbReference type="RefSeq" id="WP_348945224.1">
    <property type="nucleotide sequence ID" value="NZ_CP157355.1"/>
</dbReference>
<dbReference type="KEGG" id="cmav:ABHF33_01025"/>
<dbReference type="AlphaFoldDB" id="A0AAU7FA18"/>
<evidence type="ECO:0000256" key="4">
    <source>
        <dbReference type="ARBA" id="ARBA00023136"/>
    </source>
</evidence>